<dbReference type="EMBL" id="FQUS01000023">
    <property type="protein sequence ID" value="SHG27096.1"/>
    <property type="molecule type" value="Genomic_DNA"/>
</dbReference>
<dbReference type="AlphaFoldDB" id="A0A1M5IFU2"/>
<organism evidence="5 6">
    <name type="scientific">Fodinibius roseus</name>
    <dbReference type="NCBI Taxonomy" id="1194090"/>
    <lineage>
        <taxon>Bacteria</taxon>
        <taxon>Pseudomonadati</taxon>
        <taxon>Balneolota</taxon>
        <taxon>Balneolia</taxon>
        <taxon>Balneolales</taxon>
        <taxon>Balneolaceae</taxon>
        <taxon>Fodinibius</taxon>
    </lineage>
</organism>
<dbReference type="Proteomes" id="UP000184041">
    <property type="component" value="Unassembled WGS sequence"/>
</dbReference>
<dbReference type="InterPro" id="IPR052362">
    <property type="entry name" value="HTH-GbsR_regulator"/>
</dbReference>
<comment type="similarity">
    <text evidence="4">Belongs to the GbsR family.</text>
</comment>
<dbReference type="PANTHER" id="PTHR38465:SF1">
    <property type="entry name" value="HTH-TYPE TRANSCRIPTIONAL REGULATOR MJ1563-RELATED"/>
    <property type="match status" value="1"/>
</dbReference>
<evidence type="ECO:0000256" key="4">
    <source>
        <dbReference type="PIRNR" id="PIRNR006707"/>
    </source>
</evidence>
<protein>
    <recommendedName>
        <fullName evidence="4">HTH-type transcriptional regulator</fullName>
    </recommendedName>
</protein>
<dbReference type="PANTHER" id="PTHR38465">
    <property type="entry name" value="HTH-TYPE TRANSCRIPTIONAL REGULATOR MJ1563-RELATED"/>
    <property type="match status" value="1"/>
</dbReference>
<dbReference type="RefSeq" id="WP_073067398.1">
    <property type="nucleotide sequence ID" value="NZ_FQUS01000023.1"/>
</dbReference>
<name>A0A1M5IFU2_9BACT</name>
<dbReference type="SUPFAM" id="SSF46785">
    <property type="entry name" value="Winged helix' DNA-binding domain"/>
    <property type="match status" value="1"/>
</dbReference>
<dbReference type="PIRSF" id="PIRSF006707">
    <property type="entry name" value="MJ1563"/>
    <property type="match status" value="1"/>
</dbReference>
<keyword evidence="2 4" id="KW-0238">DNA-binding</keyword>
<gene>
    <name evidence="5" type="ORF">SAMN05443144_12330</name>
</gene>
<dbReference type="Gene3D" id="1.10.10.10">
    <property type="entry name" value="Winged helix-like DNA-binding domain superfamily/Winged helix DNA-binding domain"/>
    <property type="match status" value="1"/>
</dbReference>
<dbReference type="GO" id="GO:0003677">
    <property type="term" value="F:DNA binding"/>
    <property type="evidence" value="ECO:0007669"/>
    <property type="project" value="UniProtKB-UniRule"/>
</dbReference>
<dbReference type="OrthoDB" id="9792628at2"/>
<keyword evidence="1 4" id="KW-0805">Transcription regulation</keyword>
<sequence length="202" mass="23510">MVPDKRSQTHKEALEQFVLLWGEMASAWGINKTMAQIHALLYAEADPLDTDTIMKQLDISRGNANMNLRNLLQWQLIRKVHFKGSRKDYYTAEKEVWNMVATIIRERQQREVAPIRQNLNECLQLFDDKEQLSGEEAAFRERIENFTEFLEMFERFTEALLPYINKRNLKFLKHLVKLAEMKHSITGTDSSSSATESSEGSP</sequence>
<dbReference type="InterPro" id="IPR036388">
    <property type="entry name" value="WH-like_DNA-bd_sf"/>
</dbReference>
<accession>A0A1M5IFU2</accession>
<evidence type="ECO:0000256" key="2">
    <source>
        <dbReference type="ARBA" id="ARBA00023125"/>
    </source>
</evidence>
<reference evidence="5 6" key="1">
    <citation type="submission" date="2016-11" db="EMBL/GenBank/DDBJ databases">
        <authorList>
            <person name="Jaros S."/>
            <person name="Januszkiewicz K."/>
            <person name="Wedrychowicz H."/>
        </authorList>
    </citation>
    <scope>NUCLEOTIDE SEQUENCE [LARGE SCALE GENOMIC DNA]</scope>
    <source>
        <strain evidence="5 6">DSM 21986</strain>
    </source>
</reference>
<evidence type="ECO:0000256" key="1">
    <source>
        <dbReference type="ARBA" id="ARBA00023015"/>
    </source>
</evidence>
<evidence type="ECO:0000313" key="6">
    <source>
        <dbReference type="Proteomes" id="UP000184041"/>
    </source>
</evidence>
<dbReference type="STRING" id="1194090.SAMN05443144_12330"/>
<dbReference type="InterPro" id="IPR036390">
    <property type="entry name" value="WH_DNA-bd_sf"/>
</dbReference>
<proteinExistence type="inferred from homology"/>
<dbReference type="InterPro" id="IPR026282">
    <property type="entry name" value="MJ1563"/>
</dbReference>
<keyword evidence="3 4" id="KW-0804">Transcription</keyword>
<evidence type="ECO:0000313" key="5">
    <source>
        <dbReference type="EMBL" id="SHG27096.1"/>
    </source>
</evidence>
<keyword evidence="6" id="KW-1185">Reference proteome</keyword>
<evidence type="ECO:0000256" key="3">
    <source>
        <dbReference type="ARBA" id="ARBA00023163"/>
    </source>
</evidence>